<proteinExistence type="predicted"/>
<dbReference type="RefSeq" id="WP_053369159.1">
    <property type="nucleotide sequence ID" value="NZ_KQ435288.1"/>
</dbReference>
<protein>
    <submittedName>
        <fullName evidence="2">Uncharacterized protein</fullName>
    </submittedName>
</protein>
<evidence type="ECO:0000313" key="3">
    <source>
        <dbReference type="Proteomes" id="UP000037387"/>
    </source>
</evidence>
<keyword evidence="3" id="KW-1185">Reference proteome</keyword>
<dbReference type="PATRIC" id="fig|1350482.3.peg.139"/>
<sequence>MSPANGSPAPAPPEDDFLARLRRTADDAVPPSTLDLDVVLRSSRRGVQRRRSLAGVAGVVALGLVSTGVVTAGGPDGLRELAREVVSGSPGYEVLISEPMVAGVVPGVVALLEPASYLRDDGTYILDLGLGAWRPGERFFVEFGPSESLPELRVVAGDDDDLAALRRGDPAGTVVHEGYSSIVLIQRKNGEESLFLSVEPSTFSVGTDPGYERSRRESWMILAGDEPGATGSTVPLPDAWADGLFLQAAVLGRDGVPTADLRGVLTAMTAHNGSSMGVLTCGSPLRDSEQDPRCRSSYDPETREVVPVDTPLAVLDRSVVDRLLPIASTDGELFDVERELQTCLSVRGAEVSVLSDPWETDPEGVDGDAWRQCLFDASLVRSARTFEAFSSVKPDS</sequence>
<comment type="caution">
    <text evidence="2">The sequence shown here is derived from an EMBL/GenBank/DDBJ whole genome shotgun (WGS) entry which is preliminary data.</text>
</comment>
<dbReference type="Proteomes" id="UP000037387">
    <property type="component" value="Unassembled WGS sequence"/>
</dbReference>
<dbReference type="EMBL" id="ATNL01000006">
    <property type="protein sequence ID" value="KON74490.1"/>
    <property type="molecule type" value="Genomic_DNA"/>
</dbReference>
<evidence type="ECO:0000313" key="2">
    <source>
        <dbReference type="EMBL" id="KON74490.1"/>
    </source>
</evidence>
<dbReference type="AlphaFoldDB" id="A0A0M0FA79"/>
<gene>
    <name evidence="2" type="ORF">M768_00770</name>
</gene>
<accession>A0A0M0FA79</accession>
<organism evidence="2 3">
    <name type="scientific">Cellulosimicrobium cellulans F16</name>
    <dbReference type="NCBI Taxonomy" id="1350482"/>
    <lineage>
        <taxon>Bacteria</taxon>
        <taxon>Bacillati</taxon>
        <taxon>Actinomycetota</taxon>
        <taxon>Actinomycetes</taxon>
        <taxon>Micrococcales</taxon>
        <taxon>Promicromonosporaceae</taxon>
        <taxon>Cellulosimicrobium</taxon>
    </lineage>
</organism>
<keyword evidence="1" id="KW-1133">Transmembrane helix</keyword>
<keyword evidence="1" id="KW-0812">Transmembrane</keyword>
<reference evidence="2 3" key="1">
    <citation type="journal article" date="2015" name="Sci. Rep.">
        <title>Functional and structural properties of a novel cellulosome-like multienzyme complex: efficient glycoside hydrolysis of water-insoluble 7-xylosyl-10-deacetylpaclitaxel.</title>
        <authorList>
            <person name="Dou T.Y."/>
            <person name="Luan H.W."/>
            <person name="Ge G.B."/>
            <person name="Dong M.M."/>
            <person name="Zou H.F."/>
            <person name="He Y.Q."/>
            <person name="Cui P."/>
            <person name="Wang J.Y."/>
            <person name="Hao D.C."/>
            <person name="Yang S.L."/>
            <person name="Yang L."/>
        </authorList>
    </citation>
    <scope>NUCLEOTIDE SEQUENCE [LARGE SCALE GENOMIC DNA]</scope>
    <source>
        <strain evidence="2 3">F16</strain>
    </source>
</reference>
<name>A0A0M0FA79_CELCE</name>
<feature type="transmembrane region" description="Helical" evidence="1">
    <location>
        <begin position="53"/>
        <end position="74"/>
    </location>
</feature>
<keyword evidence="1" id="KW-0472">Membrane</keyword>
<evidence type="ECO:0000256" key="1">
    <source>
        <dbReference type="SAM" id="Phobius"/>
    </source>
</evidence>